<protein>
    <submittedName>
        <fullName evidence="2">Uncharacterized protein</fullName>
    </submittedName>
</protein>
<dbReference type="EMBL" id="JAZDRP010000001">
    <property type="protein sequence ID" value="MEE2524751.1"/>
    <property type="molecule type" value="Genomic_DNA"/>
</dbReference>
<proteinExistence type="predicted"/>
<comment type="caution">
    <text evidence="2">The sequence shown here is derived from an EMBL/GenBank/DDBJ whole genome shotgun (WGS) entry which is preliminary data.</text>
</comment>
<dbReference type="Proteomes" id="UP001354971">
    <property type="component" value="Unassembled WGS sequence"/>
</dbReference>
<dbReference type="RefSeq" id="WP_330197419.1">
    <property type="nucleotide sequence ID" value="NZ_JAZDRP010000001.1"/>
</dbReference>
<sequence>MTMNDPFEDRLRAAFAAAQPADDDAEDFVKKVQGRLARPDRRRALVLGGAGSTGSAVAGTQLEGFFSNPDLLPTDGIMGQVFTYTSPEMLAAGVLALMIAGFAVVVPKNLYAG</sequence>
<keyword evidence="1" id="KW-0472">Membrane</keyword>
<keyword evidence="1" id="KW-0812">Transmembrane</keyword>
<feature type="transmembrane region" description="Helical" evidence="1">
    <location>
        <begin position="44"/>
        <end position="62"/>
    </location>
</feature>
<feature type="transmembrane region" description="Helical" evidence="1">
    <location>
        <begin position="89"/>
        <end position="107"/>
    </location>
</feature>
<keyword evidence="1" id="KW-1133">Transmembrane helix</keyword>
<keyword evidence="3" id="KW-1185">Reference proteome</keyword>
<accession>A0ABU7LLF1</accession>
<reference evidence="2 3" key="1">
    <citation type="submission" date="2024-01" db="EMBL/GenBank/DDBJ databases">
        <title>Hyphobacterium bacterium isolated from marine sediment.</title>
        <authorList>
            <person name="Zhao S."/>
        </authorList>
    </citation>
    <scope>NUCLEOTIDE SEQUENCE [LARGE SCALE GENOMIC DNA]</scope>
    <source>
        <strain evidence="3">HN65</strain>
    </source>
</reference>
<evidence type="ECO:0000256" key="1">
    <source>
        <dbReference type="SAM" id="Phobius"/>
    </source>
</evidence>
<evidence type="ECO:0000313" key="3">
    <source>
        <dbReference type="Proteomes" id="UP001354971"/>
    </source>
</evidence>
<name>A0ABU7LLF1_9PROT</name>
<gene>
    <name evidence="2" type="ORF">V0U79_00100</name>
</gene>
<evidence type="ECO:0000313" key="2">
    <source>
        <dbReference type="EMBL" id="MEE2524751.1"/>
    </source>
</evidence>
<organism evidence="2 3">
    <name type="scientific">Hyphobacterium lacteum</name>
    <dbReference type="NCBI Taxonomy" id="3116575"/>
    <lineage>
        <taxon>Bacteria</taxon>
        <taxon>Pseudomonadati</taxon>
        <taxon>Pseudomonadota</taxon>
        <taxon>Alphaproteobacteria</taxon>
        <taxon>Maricaulales</taxon>
        <taxon>Maricaulaceae</taxon>
        <taxon>Hyphobacterium</taxon>
    </lineage>
</organism>